<dbReference type="RefSeq" id="WP_119816955.1">
    <property type="nucleotide sequence ID" value="NZ_CP025066.1"/>
</dbReference>
<dbReference type="EC" id="1.16.3.1" evidence="4"/>
<keyword evidence="2" id="KW-0408">Iron</keyword>
<proteinExistence type="predicted"/>
<keyword evidence="5" id="KW-1185">Reference proteome</keyword>
<gene>
    <name evidence="4" type="primary">bfr</name>
    <name evidence="4" type="ORF">AArcSl_1405</name>
</gene>
<evidence type="ECO:0000313" key="5">
    <source>
        <dbReference type="Proteomes" id="UP000263012"/>
    </source>
</evidence>
<dbReference type="InterPro" id="IPR009040">
    <property type="entry name" value="Ferritin-like_diiron"/>
</dbReference>
<feature type="domain" description="Ferritin-like diiron" evidence="3">
    <location>
        <begin position="1"/>
        <end position="148"/>
    </location>
</feature>
<dbReference type="OrthoDB" id="6978at2157"/>
<name>A0A343TIW4_9EURY</name>
<dbReference type="GO" id="GO:0005829">
    <property type="term" value="C:cytosol"/>
    <property type="evidence" value="ECO:0007669"/>
    <property type="project" value="TreeGrafter"/>
</dbReference>
<dbReference type="Gene3D" id="1.20.1260.10">
    <property type="match status" value="1"/>
</dbReference>
<dbReference type="GO" id="GO:0020037">
    <property type="term" value="F:heme binding"/>
    <property type="evidence" value="ECO:0007669"/>
    <property type="project" value="TreeGrafter"/>
</dbReference>
<evidence type="ECO:0000259" key="3">
    <source>
        <dbReference type="PROSITE" id="PS50905"/>
    </source>
</evidence>
<reference evidence="5" key="1">
    <citation type="submission" date="2017-11" db="EMBL/GenBank/DDBJ databases">
        <title>Phenotypic and genomic properties of facultatively anaerobic sulfur-reducing natronoarchaea from hypersaline soda lakes.</title>
        <authorList>
            <person name="Sorokin D.Y."/>
            <person name="Kublanov I.V."/>
            <person name="Roman P."/>
            <person name="Sinninghe Damste J.S."/>
            <person name="Golyshin P.N."/>
            <person name="Rojo D."/>
            <person name="Ciordia S."/>
            <person name="Mena M.D.C."/>
            <person name="Ferrer M."/>
            <person name="Messina E."/>
            <person name="Smedile F."/>
            <person name="La Spada G."/>
            <person name="La Cono V."/>
            <person name="Yakimov M.M."/>
        </authorList>
    </citation>
    <scope>NUCLEOTIDE SEQUENCE [LARGE SCALE GENOMIC DNA]</scope>
    <source>
        <strain evidence="5">AArc-Sl</strain>
    </source>
</reference>
<dbReference type="PANTHER" id="PTHR30295:SF1">
    <property type="entry name" value="DNA PROTECTION DURING STARVATION PROTEIN"/>
    <property type="match status" value="1"/>
</dbReference>
<evidence type="ECO:0000256" key="2">
    <source>
        <dbReference type="ARBA" id="ARBA00023004"/>
    </source>
</evidence>
<dbReference type="InterPro" id="IPR012347">
    <property type="entry name" value="Ferritin-like"/>
</dbReference>
<dbReference type="InterPro" id="IPR009078">
    <property type="entry name" value="Ferritin-like_SF"/>
</dbReference>
<protein>
    <submittedName>
        <fullName evidence="4">Bacterioferritin</fullName>
        <ecNumber evidence="4">1.16.3.1</ecNumber>
    </submittedName>
</protein>
<keyword evidence="1" id="KW-0409">Iron storage</keyword>
<dbReference type="Pfam" id="PF00210">
    <property type="entry name" value="Ferritin"/>
    <property type="match status" value="1"/>
</dbReference>
<dbReference type="GO" id="GO:0004322">
    <property type="term" value="F:ferroxidase activity"/>
    <property type="evidence" value="ECO:0007669"/>
    <property type="project" value="UniProtKB-EC"/>
</dbReference>
<dbReference type="GeneID" id="37877754"/>
<evidence type="ECO:0000256" key="1">
    <source>
        <dbReference type="ARBA" id="ARBA00022434"/>
    </source>
</evidence>
<dbReference type="GO" id="GO:0008199">
    <property type="term" value="F:ferric iron binding"/>
    <property type="evidence" value="ECO:0007669"/>
    <property type="project" value="InterPro"/>
</dbReference>
<dbReference type="KEGG" id="hdf:AArcSl_1405"/>
<dbReference type="SUPFAM" id="SSF47240">
    <property type="entry name" value="Ferritin-like"/>
    <property type="match status" value="1"/>
</dbReference>
<evidence type="ECO:0000313" key="4">
    <source>
        <dbReference type="EMBL" id="AUX09036.1"/>
    </source>
</evidence>
<organism evidence="4 5">
    <name type="scientific">Halalkaliarchaeum desulfuricum</name>
    <dbReference type="NCBI Taxonomy" id="2055893"/>
    <lineage>
        <taxon>Archaea</taxon>
        <taxon>Methanobacteriati</taxon>
        <taxon>Methanobacteriota</taxon>
        <taxon>Stenosarchaea group</taxon>
        <taxon>Halobacteria</taxon>
        <taxon>Halobacteriales</taxon>
        <taxon>Haloferacaceae</taxon>
        <taxon>Halalkaliarchaeum</taxon>
    </lineage>
</organism>
<sequence length="148" mass="16614">MSDEVIALLKQAYVDEMETVMNYTANAILLETIRGEEVAESLKEDIEEELGHAQELGYRLRYYDERPPASMEFTPSQESLQPPEDTADVLSVIEGVIGAESDAIETYEALVEAAAEADDYVTEDLAVELLADEQAHKAEFLSFKREYE</sequence>
<keyword evidence="4" id="KW-0560">Oxidoreductase</keyword>
<dbReference type="PANTHER" id="PTHR30295">
    <property type="entry name" value="BACTERIOFERRITIN"/>
    <property type="match status" value="1"/>
</dbReference>
<dbReference type="PROSITE" id="PS50905">
    <property type="entry name" value="FERRITIN_LIKE"/>
    <property type="match status" value="1"/>
</dbReference>
<dbReference type="Proteomes" id="UP000263012">
    <property type="component" value="Chromosome"/>
</dbReference>
<dbReference type="GO" id="GO:0006879">
    <property type="term" value="P:intracellular iron ion homeostasis"/>
    <property type="evidence" value="ECO:0007669"/>
    <property type="project" value="UniProtKB-KW"/>
</dbReference>
<dbReference type="AlphaFoldDB" id="A0A343TIW4"/>
<dbReference type="EMBL" id="CP025066">
    <property type="protein sequence ID" value="AUX09036.1"/>
    <property type="molecule type" value="Genomic_DNA"/>
</dbReference>
<dbReference type="InterPro" id="IPR008331">
    <property type="entry name" value="Ferritin_DPS_dom"/>
</dbReference>
<accession>A0A343TIW4</accession>